<gene>
    <name evidence="2" type="ORF">HanXRQr2_Chr16g0753931</name>
</gene>
<reference evidence="2" key="1">
    <citation type="journal article" date="2017" name="Nature">
        <title>The sunflower genome provides insights into oil metabolism, flowering and Asterid evolution.</title>
        <authorList>
            <person name="Badouin H."/>
            <person name="Gouzy J."/>
            <person name="Grassa C.J."/>
            <person name="Murat F."/>
            <person name="Staton S.E."/>
            <person name="Cottret L."/>
            <person name="Lelandais-Briere C."/>
            <person name="Owens G.L."/>
            <person name="Carrere S."/>
            <person name="Mayjonade B."/>
            <person name="Legrand L."/>
            <person name="Gill N."/>
            <person name="Kane N.C."/>
            <person name="Bowers J.E."/>
            <person name="Hubner S."/>
            <person name="Bellec A."/>
            <person name="Berard A."/>
            <person name="Berges H."/>
            <person name="Blanchet N."/>
            <person name="Boniface M.C."/>
            <person name="Brunel D."/>
            <person name="Catrice O."/>
            <person name="Chaidir N."/>
            <person name="Claudel C."/>
            <person name="Donnadieu C."/>
            <person name="Faraut T."/>
            <person name="Fievet G."/>
            <person name="Helmstetter N."/>
            <person name="King M."/>
            <person name="Knapp S.J."/>
            <person name="Lai Z."/>
            <person name="Le Paslier M.C."/>
            <person name="Lippi Y."/>
            <person name="Lorenzon L."/>
            <person name="Mandel J.R."/>
            <person name="Marage G."/>
            <person name="Marchand G."/>
            <person name="Marquand E."/>
            <person name="Bret-Mestries E."/>
            <person name="Morien E."/>
            <person name="Nambeesan S."/>
            <person name="Nguyen T."/>
            <person name="Pegot-Espagnet P."/>
            <person name="Pouilly N."/>
            <person name="Raftis F."/>
            <person name="Sallet E."/>
            <person name="Schiex T."/>
            <person name="Thomas J."/>
            <person name="Vandecasteele C."/>
            <person name="Vares D."/>
            <person name="Vear F."/>
            <person name="Vautrin S."/>
            <person name="Crespi M."/>
            <person name="Mangin B."/>
            <person name="Burke J.M."/>
            <person name="Salse J."/>
            <person name="Munos S."/>
            <person name="Vincourt P."/>
            <person name="Rieseberg L.H."/>
            <person name="Langlade N.B."/>
        </authorList>
    </citation>
    <scope>NUCLEOTIDE SEQUENCE</scope>
    <source>
        <tissue evidence="2">Leaves</tissue>
    </source>
</reference>
<sequence>MTSLHQKLIKRPALKRGSHYSPSSSFPANIAAPVEALKHELERRIKP</sequence>
<feature type="compositionally biased region" description="Basic residues" evidence="1">
    <location>
        <begin position="7"/>
        <end position="18"/>
    </location>
</feature>
<proteinExistence type="predicted"/>
<evidence type="ECO:0000256" key="1">
    <source>
        <dbReference type="SAM" id="MobiDB-lite"/>
    </source>
</evidence>
<dbReference type="Proteomes" id="UP000215914">
    <property type="component" value="Unassembled WGS sequence"/>
</dbReference>
<comment type="caution">
    <text evidence="2">The sequence shown here is derived from an EMBL/GenBank/DDBJ whole genome shotgun (WGS) entry which is preliminary data.</text>
</comment>
<dbReference type="AlphaFoldDB" id="A0A9K3DT36"/>
<accession>A0A9K3DT36</accession>
<protein>
    <submittedName>
        <fullName evidence="2">Uncharacterized protein</fullName>
    </submittedName>
</protein>
<reference evidence="2" key="2">
    <citation type="submission" date="2020-06" db="EMBL/GenBank/DDBJ databases">
        <title>Helianthus annuus Genome sequencing and assembly Release 2.</title>
        <authorList>
            <person name="Gouzy J."/>
            <person name="Langlade N."/>
            <person name="Munos S."/>
        </authorList>
    </citation>
    <scope>NUCLEOTIDE SEQUENCE</scope>
    <source>
        <tissue evidence="2">Leaves</tissue>
    </source>
</reference>
<evidence type="ECO:0000313" key="3">
    <source>
        <dbReference type="Proteomes" id="UP000215914"/>
    </source>
</evidence>
<feature type="region of interest" description="Disordered" evidence="1">
    <location>
        <begin position="1"/>
        <end position="27"/>
    </location>
</feature>
<organism evidence="2 3">
    <name type="scientific">Helianthus annuus</name>
    <name type="common">Common sunflower</name>
    <dbReference type="NCBI Taxonomy" id="4232"/>
    <lineage>
        <taxon>Eukaryota</taxon>
        <taxon>Viridiplantae</taxon>
        <taxon>Streptophyta</taxon>
        <taxon>Embryophyta</taxon>
        <taxon>Tracheophyta</taxon>
        <taxon>Spermatophyta</taxon>
        <taxon>Magnoliopsida</taxon>
        <taxon>eudicotyledons</taxon>
        <taxon>Gunneridae</taxon>
        <taxon>Pentapetalae</taxon>
        <taxon>asterids</taxon>
        <taxon>campanulids</taxon>
        <taxon>Asterales</taxon>
        <taxon>Asteraceae</taxon>
        <taxon>Asteroideae</taxon>
        <taxon>Heliantheae alliance</taxon>
        <taxon>Heliantheae</taxon>
        <taxon>Helianthus</taxon>
    </lineage>
</organism>
<dbReference type="EMBL" id="MNCJ02000331">
    <property type="protein sequence ID" value="KAF5760475.1"/>
    <property type="molecule type" value="Genomic_DNA"/>
</dbReference>
<keyword evidence="3" id="KW-1185">Reference proteome</keyword>
<evidence type="ECO:0000313" key="2">
    <source>
        <dbReference type="EMBL" id="KAF5760475.1"/>
    </source>
</evidence>
<name>A0A9K3DT36_HELAN</name>
<dbReference type="Gramene" id="mRNA:HanXRQr2_Chr16g0753931">
    <property type="protein sequence ID" value="mRNA:HanXRQr2_Chr16g0753931"/>
    <property type="gene ID" value="HanXRQr2_Chr16g0753931"/>
</dbReference>